<feature type="transmembrane region" description="Helical" evidence="7">
    <location>
        <begin position="233"/>
        <end position="259"/>
    </location>
</feature>
<comment type="caution">
    <text evidence="9">The sequence shown here is derived from an EMBL/GenBank/DDBJ whole genome shotgun (WGS) entry which is preliminary data.</text>
</comment>
<dbReference type="PROSITE" id="PS50928">
    <property type="entry name" value="ABC_TM1"/>
    <property type="match status" value="1"/>
</dbReference>
<reference evidence="9 10" key="1">
    <citation type="submission" date="2020-08" db="EMBL/GenBank/DDBJ databases">
        <title>Genomic Encyclopedia of Type Strains, Phase IV (KMG-IV): sequencing the most valuable type-strain genomes for metagenomic binning, comparative biology and taxonomic classification.</title>
        <authorList>
            <person name="Goeker M."/>
        </authorList>
    </citation>
    <scope>NUCLEOTIDE SEQUENCE [LARGE SCALE GENOMIC DNA]</scope>
    <source>
        <strain evidence="9 10">DSM 27165</strain>
    </source>
</reference>
<feature type="transmembrane region" description="Helical" evidence="7">
    <location>
        <begin position="131"/>
        <end position="155"/>
    </location>
</feature>
<sequence>MFAYFLRRILQMIPTILGVILMLFLLFNFFAGDPAQILAGKMPNPERIAAIRKELGLDEPWFVQLWVFFKQVISFDYGRSWTTNEPVGQILSARLPATLTIMLPVWVLEAAIAVVLALGVAYVRGTLTDRVVMAICTASMSISLLLYAVVGQWVFGSVLGWAPVQGWGDSLATNLSTYAWLPIMLILFVAITPSLRLYRSFVVEEINQDYVRTARAKGVSDNRIMYVHVLRNAAIPIVTNMALSLPGLVVGSFIIEQIFSIPGIGREVIVAVEKSDFPVIKAITMMVAFVTMFANLFVDVLYKVLDPRVELK</sequence>
<dbReference type="Gene3D" id="1.10.3720.10">
    <property type="entry name" value="MetI-like"/>
    <property type="match status" value="1"/>
</dbReference>
<evidence type="ECO:0000259" key="8">
    <source>
        <dbReference type="PROSITE" id="PS50928"/>
    </source>
</evidence>
<evidence type="ECO:0000256" key="5">
    <source>
        <dbReference type="ARBA" id="ARBA00022989"/>
    </source>
</evidence>
<dbReference type="RefSeq" id="WP_184041517.1">
    <property type="nucleotide sequence ID" value="NZ_JACHHY010000025.1"/>
</dbReference>
<evidence type="ECO:0000256" key="7">
    <source>
        <dbReference type="RuleBase" id="RU363032"/>
    </source>
</evidence>
<proteinExistence type="inferred from homology"/>
<feature type="transmembrane region" description="Helical" evidence="7">
    <location>
        <begin position="101"/>
        <end position="124"/>
    </location>
</feature>
<dbReference type="PANTHER" id="PTHR43163:SF6">
    <property type="entry name" value="DIPEPTIDE TRANSPORT SYSTEM PERMEASE PROTEIN DPPB-RELATED"/>
    <property type="match status" value="1"/>
</dbReference>
<keyword evidence="5 7" id="KW-1133">Transmembrane helix</keyword>
<dbReference type="InterPro" id="IPR045621">
    <property type="entry name" value="BPD_transp_1_N"/>
</dbReference>
<evidence type="ECO:0000256" key="6">
    <source>
        <dbReference type="ARBA" id="ARBA00023136"/>
    </source>
</evidence>
<dbReference type="Proteomes" id="UP000575898">
    <property type="component" value="Unassembled WGS sequence"/>
</dbReference>
<dbReference type="InterPro" id="IPR035906">
    <property type="entry name" value="MetI-like_sf"/>
</dbReference>
<evidence type="ECO:0000256" key="2">
    <source>
        <dbReference type="ARBA" id="ARBA00022448"/>
    </source>
</evidence>
<feature type="transmembrane region" description="Helical" evidence="7">
    <location>
        <begin position="175"/>
        <end position="198"/>
    </location>
</feature>
<keyword evidence="2 7" id="KW-0813">Transport</keyword>
<dbReference type="GO" id="GO:0071916">
    <property type="term" value="F:dipeptide transmembrane transporter activity"/>
    <property type="evidence" value="ECO:0007669"/>
    <property type="project" value="TreeGrafter"/>
</dbReference>
<protein>
    <submittedName>
        <fullName evidence="9">Peptide/nickel transport system permease protein</fullName>
    </submittedName>
</protein>
<accession>A0A840MN91</accession>
<evidence type="ECO:0000256" key="3">
    <source>
        <dbReference type="ARBA" id="ARBA00022475"/>
    </source>
</evidence>
<dbReference type="PANTHER" id="PTHR43163">
    <property type="entry name" value="DIPEPTIDE TRANSPORT SYSTEM PERMEASE PROTEIN DPPB-RELATED"/>
    <property type="match status" value="1"/>
</dbReference>
<keyword evidence="6 7" id="KW-0472">Membrane</keyword>
<dbReference type="EMBL" id="JACHHY010000025">
    <property type="protein sequence ID" value="MBB5020108.1"/>
    <property type="molecule type" value="Genomic_DNA"/>
</dbReference>
<feature type="domain" description="ABC transmembrane type-1" evidence="8">
    <location>
        <begin position="95"/>
        <end position="298"/>
    </location>
</feature>
<organism evidence="9 10">
    <name type="scientific">Chitinivorax tropicus</name>
    <dbReference type="NCBI Taxonomy" id="714531"/>
    <lineage>
        <taxon>Bacteria</taxon>
        <taxon>Pseudomonadati</taxon>
        <taxon>Pseudomonadota</taxon>
        <taxon>Betaproteobacteria</taxon>
        <taxon>Chitinivorax</taxon>
    </lineage>
</organism>
<dbReference type="InterPro" id="IPR000515">
    <property type="entry name" value="MetI-like"/>
</dbReference>
<gene>
    <name evidence="9" type="ORF">HNQ59_003422</name>
</gene>
<feature type="transmembrane region" description="Helical" evidence="7">
    <location>
        <begin position="12"/>
        <end position="31"/>
    </location>
</feature>
<keyword evidence="3" id="KW-1003">Cell membrane</keyword>
<keyword evidence="4 7" id="KW-0812">Transmembrane</keyword>
<dbReference type="CDD" id="cd06261">
    <property type="entry name" value="TM_PBP2"/>
    <property type="match status" value="1"/>
</dbReference>
<name>A0A840MN91_9PROT</name>
<dbReference type="Pfam" id="PF00528">
    <property type="entry name" value="BPD_transp_1"/>
    <property type="match status" value="1"/>
</dbReference>
<dbReference type="Pfam" id="PF19300">
    <property type="entry name" value="BPD_transp_1_N"/>
    <property type="match status" value="1"/>
</dbReference>
<comment type="similarity">
    <text evidence="7">Belongs to the binding-protein-dependent transport system permease family.</text>
</comment>
<feature type="transmembrane region" description="Helical" evidence="7">
    <location>
        <begin position="279"/>
        <end position="302"/>
    </location>
</feature>
<evidence type="ECO:0000256" key="1">
    <source>
        <dbReference type="ARBA" id="ARBA00004651"/>
    </source>
</evidence>
<dbReference type="GO" id="GO:0005886">
    <property type="term" value="C:plasma membrane"/>
    <property type="evidence" value="ECO:0007669"/>
    <property type="project" value="UniProtKB-SubCell"/>
</dbReference>
<comment type="subcellular location">
    <subcellularLocation>
        <location evidence="1 7">Cell membrane</location>
        <topology evidence="1 7">Multi-pass membrane protein</topology>
    </subcellularLocation>
</comment>
<evidence type="ECO:0000313" key="10">
    <source>
        <dbReference type="Proteomes" id="UP000575898"/>
    </source>
</evidence>
<dbReference type="AlphaFoldDB" id="A0A840MN91"/>
<evidence type="ECO:0000313" key="9">
    <source>
        <dbReference type="EMBL" id="MBB5020108.1"/>
    </source>
</evidence>
<evidence type="ECO:0000256" key="4">
    <source>
        <dbReference type="ARBA" id="ARBA00022692"/>
    </source>
</evidence>
<dbReference type="SUPFAM" id="SSF161098">
    <property type="entry name" value="MetI-like"/>
    <property type="match status" value="1"/>
</dbReference>
<keyword evidence="10" id="KW-1185">Reference proteome</keyword>